<gene>
    <name evidence="1" type="ORF">LK10_11255</name>
</gene>
<organism evidence="1 2">
    <name type="scientific">Sinomonas humi</name>
    <dbReference type="NCBI Taxonomy" id="1338436"/>
    <lineage>
        <taxon>Bacteria</taxon>
        <taxon>Bacillati</taxon>
        <taxon>Actinomycetota</taxon>
        <taxon>Actinomycetes</taxon>
        <taxon>Micrococcales</taxon>
        <taxon>Micrococcaceae</taxon>
        <taxon>Sinomonas</taxon>
    </lineage>
</organism>
<sequence>MGVAVTVTVTVGAGLGAAKAVGLVLGAGAWDEGAQPVRARMVAPAIAAEISLGFNSCLPSGA</sequence>
<name>A0A0B2AMK4_9MICC</name>
<dbReference type="Proteomes" id="UP000030982">
    <property type="component" value="Unassembled WGS sequence"/>
</dbReference>
<protein>
    <submittedName>
        <fullName evidence="1">Uncharacterized protein</fullName>
    </submittedName>
</protein>
<keyword evidence="2" id="KW-1185">Reference proteome</keyword>
<comment type="caution">
    <text evidence="1">The sequence shown here is derived from an EMBL/GenBank/DDBJ whole genome shotgun (WGS) entry which is preliminary data.</text>
</comment>
<dbReference type="AlphaFoldDB" id="A0A0B2AMK4"/>
<reference evidence="1 2" key="1">
    <citation type="submission" date="2014-09" db="EMBL/GenBank/DDBJ databases">
        <title>Genome sequence of Sinomonas sp. MUSC 117.</title>
        <authorList>
            <person name="Lee L.-H."/>
        </authorList>
    </citation>
    <scope>NUCLEOTIDE SEQUENCE [LARGE SCALE GENOMIC DNA]</scope>
    <source>
        <strain evidence="1 2">MUSC 117</strain>
    </source>
</reference>
<dbReference type="EMBL" id="JTDL01000109">
    <property type="protein sequence ID" value="KHL02955.1"/>
    <property type="molecule type" value="Genomic_DNA"/>
</dbReference>
<accession>A0A0B2AMK4</accession>
<evidence type="ECO:0000313" key="1">
    <source>
        <dbReference type="EMBL" id="KHL02955.1"/>
    </source>
</evidence>
<proteinExistence type="predicted"/>
<evidence type="ECO:0000313" key="2">
    <source>
        <dbReference type="Proteomes" id="UP000030982"/>
    </source>
</evidence>